<dbReference type="Proteomes" id="UP000233482">
    <property type="component" value="Unassembled WGS sequence"/>
</dbReference>
<feature type="transmembrane region" description="Helical" evidence="11">
    <location>
        <begin position="316"/>
        <end position="337"/>
    </location>
</feature>
<protein>
    <recommendedName>
        <fullName evidence="4">Putative hemin transport system permease protein HrtB</fullName>
    </recommendedName>
</protein>
<proteinExistence type="inferred from homology"/>
<evidence type="ECO:0000313" key="14">
    <source>
        <dbReference type="Proteomes" id="UP000233482"/>
    </source>
</evidence>
<dbReference type="EMBL" id="PIXC01000003">
    <property type="protein sequence ID" value="PKE26975.1"/>
    <property type="molecule type" value="Genomic_DNA"/>
</dbReference>
<sequence length="351" mass="39788">MYYKQSERLIIMNLALKEIKYYKVKYLLIAAIIFLLSFLVLFVSSLAQGLGKDNVSFIEQMDASHYVISKDADNNLMNTPLSKHDQKVLEDKNIPLLKLQPVKVQKNEKFLLATVTEDYMKLPADNKVNLDSHASKTFKENDTLKLKDQDKKLKVSEFTRHQMFAHMPVGLVSQETYNNYFKDAPVNAGIIKSMSKSDMNQLNDDLKDAKLITPDKAMKGIPSYEAEQMPLNLMVIFLFLISAIVITVFFYVITIQKTTEYGILKAIGTSNRKLIFKLMQEVIVVVMVSVLISIGVIYIINMNLPATMPFFLNPNLIFLLIGLFLVVALIGVMLSIYKVLKIDPIQAIGGE</sequence>
<dbReference type="PANTHER" id="PTHR43738">
    <property type="entry name" value="ABC TRANSPORTER, MEMBRANE PROTEIN"/>
    <property type="match status" value="1"/>
</dbReference>
<gene>
    <name evidence="13" type="ORF">CW686_02035</name>
</gene>
<comment type="similarity">
    <text evidence="2">Belongs to the ABC-4 integral membrane protein family. HrtB subfamily.</text>
</comment>
<evidence type="ECO:0000256" key="3">
    <source>
        <dbReference type="ARBA" id="ARBA00011131"/>
    </source>
</evidence>
<dbReference type="Pfam" id="PF02687">
    <property type="entry name" value="FtsX"/>
    <property type="match status" value="1"/>
</dbReference>
<dbReference type="PANTHER" id="PTHR43738:SF1">
    <property type="entry name" value="HEMIN TRANSPORT SYSTEM PERMEASE PROTEIN HRTB-RELATED"/>
    <property type="match status" value="1"/>
</dbReference>
<evidence type="ECO:0000256" key="4">
    <source>
        <dbReference type="ARBA" id="ARBA00016962"/>
    </source>
</evidence>
<evidence type="ECO:0000256" key="9">
    <source>
        <dbReference type="ARBA" id="ARBA00023136"/>
    </source>
</evidence>
<evidence type="ECO:0000256" key="7">
    <source>
        <dbReference type="ARBA" id="ARBA00022692"/>
    </source>
</evidence>
<feature type="transmembrane region" description="Helical" evidence="11">
    <location>
        <begin position="231"/>
        <end position="253"/>
    </location>
</feature>
<dbReference type="AlphaFoldDB" id="A0A855GVX8"/>
<comment type="caution">
    <text evidence="13">The sequence shown here is derived from an EMBL/GenBank/DDBJ whole genome shotgun (WGS) entry which is preliminary data.</text>
</comment>
<evidence type="ECO:0000256" key="6">
    <source>
        <dbReference type="ARBA" id="ARBA00022475"/>
    </source>
</evidence>
<comment type="subcellular location">
    <subcellularLocation>
        <location evidence="1">Cell membrane</location>
        <topology evidence="1">Multi-pass membrane protein</topology>
    </subcellularLocation>
</comment>
<evidence type="ECO:0000256" key="10">
    <source>
        <dbReference type="ARBA" id="ARBA00024973"/>
    </source>
</evidence>
<evidence type="ECO:0000256" key="5">
    <source>
        <dbReference type="ARBA" id="ARBA00022448"/>
    </source>
</evidence>
<evidence type="ECO:0000256" key="8">
    <source>
        <dbReference type="ARBA" id="ARBA00022989"/>
    </source>
</evidence>
<feature type="transmembrane region" description="Helical" evidence="11">
    <location>
        <begin position="274"/>
        <end position="300"/>
    </location>
</feature>
<feature type="domain" description="ABC3 transporter permease C-terminal" evidence="12">
    <location>
        <begin position="233"/>
        <end position="344"/>
    </location>
</feature>
<name>A0A855GVX8_9STAP</name>
<keyword evidence="8 11" id="KW-1133">Transmembrane helix</keyword>
<evidence type="ECO:0000259" key="12">
    <source>
        <dbReference type="Pfam" id="PF02687"/>
    </source>
</evidence>
<keyword evidence="9 11" id="KW-0472">Membrane</keyword>
<reference evidence="13 14" key="1">
    <citation type="submission" date="2017-12" db="EMBL/GenBank/DDBJ databases">
        <title>Genomics of Macrococcus caseolyticus.</title>
        <authorList>
            <person name="MacFadyen A.C."/>
            <person name="Paterson G.K."/>
        </authorList>
    </citation>
    <scope>NUCLEOTIDE SEQUENCE [LARGE SCALE GENOMIC DNA]</scope>
    <source>
        <strain evidence="13 14">5788_EF188</strain>
    </source>
</reference>
<comment type="function">
    <text evidence="10">Part of the ABC transporter complex hrt involved in hemin import. Responsible for the translocation of the substrate across the membrane.</text>
</comment>
<keyword evidence="7 11" id="KW-0812">Transmembrane</keyword>
<keyword evidence="5" id="KW-0813">Transport</keyword>
<evidence type="ECO:0000256" key="2">
    <source>
        <dbReference type="ARBA" id="ARBA00008697"/>
    </source>
</evidence>
<dbReference type="InterPro" id="IPR051125">
    <property type="entry name" value="ABC-4/HrtB_transporter"/>
</dbReference>
<comment type="subunit">
    <text evidence="3">The complex is composed of two ATP-binding proteins (HrtA), two transmembrane proteins (HrtB) and a solute-binding protein.</text>
</comment>
<evidence type="ECO:0000313" key="13">
    <source>
        <dbReference type="EMBL" id="PKE26975.1"/>
    </source>
</evidence>
<dbReference type="InterPro" id="IPR003838">
    <property type="entry name" value="ABC3_permease_C"/>
</dbReference>
<evidence type="ECO:0000256" key="1">
    <source>
        <dbReference type="ARBA" id="ARBA00004651"/>
    </source>
</evidence>
<accession>A0A855GVX8</accession>
<keyword evidence="6" id="KW-1003">Cell membrane</keyword>
<evidence type="ECO:0000256" key="11">
    <source>
        <dbReference type="SAM" id="Phobius"/>
    </source>
</evidence>
<organism evidence="13 14">
    <name type="scientific">Macrococcoides caseolyticum</name>
    <dbReference type="NCBI Taxonomy" id="69966"/>
    <lineage>
        <taxon>Bacteria</taxon>
        <taxon>Bacillati</taxon>
        <taxon>Bacillota</taxon>
        <taxon>Bacilli</taxon>
        <taxon>Bacillales</taxon>
        <taxon>Staphylococcaceae</taxon>
        <taxon>Macrococcoides</taxon>
    </lineage>
</organism>
<dbReference type="GO" id="GO:0005886">
    <property type="term" value="C:plasma membrane"/>
    <property type="evidence" value="ECO:0007669"/>
    <property type="project" value="UniProtKB-SubCell"/>
</dbReference>